<evidence type="ECO:0000313" key="2">
    <source>
        <dbReference type="EMBL" id="TFF27494.1"/>
    </source>
</evidence>
<keyword evidence="1" id="KW-0472">Membrane</keyword>
<feature type="transmembrane region" description="Helical" evidence="1">
    <location>
        <begin position="94"/>
        <end position="113"/>
    </location>
</feature>
<feature type="transmembrane region" description="Helical" evidence="1">
    <location>
        <begin position="119"/>
        <end position="139"/>
    </location>
</feature>
<reference evidence="2 3" key="1">
    <citation type="submission" date="2019-03" db="EMBL/GenBank/DDBJ databases">
        <title>Jiella endophytica sp. nov., a novel endophytic bacterium isolated from root of Ficus microcarpa Linn. f.</title>
        <authorList>
            <person name="Tuo L."/>
        </authorList>
    </citation>
    <scope>NUCLEOTIDE SEQUENCE [LARGE SCALE GENOMIC DNA]</scope>
    <source>
        <strain evidence="2 3">CBS5Q-3</strain>
    </source>
</reference>
<evidence type="ECO:0000313" key="3">
    <source>
        <dbReference type="Proteomes" id="UP000298179"/>
    </source>
</evidence>
<gene>
    <name evidence="2" type="ORF">E3C22_03275</name>
</gene>
<dbReference type="EMBL" id="SOZD01000001">
    <property type="protein sequence ID" value="TFF27494.1"/>
    <property type="molecule type" value="Genomic_DNA"/>
</dbReference>
<sequence>MTHRVASLLALSGWAGFCGVSALRCVHEAGLSELLFGSFGTGVLDTAEFSPLGVDSRQLLGLAAILAALAVAFSLSIAGVIALMKRPERLVEPFAAATFSALFGFYAALALSGSPAVELFGKGPLVTLFIALGFAGLLFDHLIADQEDAEGDETFQAVMAHLEEAKRAAIAERESGKRRDGDEE</sequence>
<dbReference type="Proteomes" id="UP000298179">
    <property type="component" value="Unassembled WGS sequence"/>
</dbReference>
<comment type="caution">
    <text evidence="2">The sequence shown here is derived from an EMBL/GenBank/DDBJ whole genome shotgun (WGS) entry which is preliminary data.</text>
</comment>
<keyword evidence="3" id="KW-1185">Reference proteome</keyword>
<dbReference type="OrthoDB" id="9848277at2"/>
<accession>A0A4Y8RVL1</accession>
<protein>
    <submittedName>
        <fullName evidence="2">Uncharacterized protein</fullName>
    </submittedName>
</protein>
<organism evidence="2 3">
    <name type="scientific">Jiella endophytica</name>
    <dbReference type="NCBI Taxonomy" id="2558362"/>
    <lineage>
        <taxon>Bacteria</taxon>
        <taxon>Pseudomonadati</taxon>
        <taxon>Pseudomonadota</taxon>
        <taxon>Alphaproteobacteria</taxon>
        <taxon>Hyphomicrobiales</taxon>
        <taxon>Aurantimonadaceae</taxon>
        <taxon>Jiella</taxon>
    </lineage>
</organism>
<feature type="transmembrane region" description="Helical" evidence="1">
    <location>
        <begin position="59"/>
        <end position="82"/>
    </location>
</feature>
<evidence type="ECO:0000256" key="1">
    <source>
        <dbReference type="SAM" id="Phobius"/>
    </source>
</evidence>
<proteinExistence type="predicted"/>
<keyword evidence="1" id="KW-0812">Transmembrane</keyword>
<dbReference type="AlphaFoldDB" id="A0A4Y8RVL1"/>
<name>A0A4Y8RVL1_9HYPH</name>
<dbReference type="RefSeq" id="WP_134760160.1">
    <property type="nucleotide sequence ID" value="NZ_SOZD01000001.1"/>
</dbReference>
<keyword evidence="1" id="KW-1133">Transmembrane helix</keyword>